<dbReference type="SUPFAM" id="SSF55785">
    <property type="entry name" value="PYP-like sensor domain (PAS domain)"/>
    <property type="match status" value="1"/>
</dbReference>
<dbReference type="SMART" id="SM00091">
    <property type="entry name" value="PAS"/>
    <property type="match status" value="2"/>
</dbReference>
<dbReference type="SUPFAM" id="SSF141868">
    <property type="entry name" value="EAL domain-like"/>
    <property type="match status" value="1"/>
</dbReference>
<dbReference type="InterPro" id="IPR000700">
    <property type="entry name" value="PAS-assoc_C"/>
</dbReference>
<dbReference type="InterPro" id="IPR035919">
    <property type="entry name" value="EAL_sf"/>
</dbReference>
<dbReference type="PANTHER" id="PTHR44757">
    <property type="entry name" value="DIGUANYLATE CYCLASE DGCP"/>
    <property type="match status" value="1"/>
</dbReference>
<dbReference type="InterPro" id="IPR013655">
    <property type="entry name" value="PAS_fold_3"/>
</dbReference>
<dbReference type="SUPFAM" id="SSF55073">
    <property type="entry name" value="Nucleotide cyclase"/>
    <property type="match status" value="1"/>
</dbReference>
<dbReference type="Gene3D" id="3.30.70.270">
    <property type="match status" value="1"/>
</dbReference>
<evidence type="ECO:0000259" key="3">
    <source>
        <dbReference type="PROSITE" id="PS50112"/>
    </source>
</evidence>
<dbReference type="SMART" id="SM00086">
    <property type="entry name" value="PAC"/>
    <property type="match status" value="1"/>
</dbReference>
<feature type="compositionally biased region" description="Low complexity" evidence="1">
    <location>
        <begin position="157"/>
        <end position="174"/>
    </location>
</feature>
<dbReference type="InterPro" id="IPR000253">
    <property type="entry name" value="FHA_dom"/>
</dbReference>
<keyword evidence="8" id="KW-1185">Reference proteome</keyword>
<dbReference type="SMART" id="SM00052">
    <property type="entry name" value="EAL"/>
    <property type="match status" value="1"/>
</dbReference>
<dbReference type="InterPro" id="IPR008984">
    <property type="entry name" value="SMAD_FHA_dom_sf"/>
</dbReference>
<reference evidence="7" key="1">
    <citation type="submission" date="2019-12" db="EMBL/GenBank/DDBJ databases">
        <title>High-Quality draft genome sequences of three cyanobacteria isolated from the limestone walls of the Old Cathedral of Coimbra.</title>
        <authorList>
            <person name="Tiago I."/>
            <person name="Soares F."/>
            <person name="Portugal A."/>
        </authorList>
    </citation>
    <scope>NUCLEOTIDE SEQUENCE [LARGE SCALE GENOMIC DNA]</scope>
    <source>
        <strain evidence="7">C</strain>
    </source>
</reference>
<dbReference type="FunFam" id="3.20.20.450:FF:000001">
    <property type="entry name" value="Cyclic di-GMP phosphodiesterase yahA"/>
    <property type="match status" value="1"/>
</dbReference>
<feature type="domain" description="GGDEF" evidence="6">
    <location>
        <begin position="459"/>
        <end position="592"/>
    </location>
</feature>
<dbReference type="EMBL" id="WVIC01000023">
    <property type="protein sequence ID" value="NCJ07252.1"/>
    <property type="molecule type" value="Genomic_DNA"/>
</dbReference>
<dbReference type="InterPro" id="IPR035965">
    <property type="entry name" value="PAS-like_dom_sf"/>
</dbReference>
<dbReference type="SMART" id="SM00240">
    <property type="entry name" value="FHA"/>
    <property type="match status" value="1"/>
</dbReference>
<evidence type="ECO:0000259" key="2">
    <source>
        <dbReference type="PROSITE" id="PS50006"/>
    </source>
</evidence>
<feature type="domain" description="PAC" evidence="4">
    <location>
        <begin position="374"/>
        <end position="426"/>
    </location>
</feature>
<dbReference type="InterPro" id="IPR001610">
    <property type="entry name" value="PAC"/>
</dbReference>
<dbReference type="InterPro" id="IPR052155">
    <property type="entry name" value="Biofilm_reg_signaling"/>
</dbReference>
<dbReference type="InterPro" id="IPR000014">
    <property type="entry name" value="PAS"/>
</dbReference>
<proteinExistence type="predicted"/>
<evidence type="ECO:0000256" key="1">
    <source>
        <dbReference type="SAM" id="MobiDB-lite"/>
    </source>
</evidence>
<dbReference type="InterPro" id="IPR029787">
    <property type="entry name" value="Nucleotide_cyclase"/>
</dbReference>
<gene>
    <name evidence="7" type="ORF">GS597_12195</name>
</gene>
<dbReference type="PANTHER" id="PTHR44757:SF2">
    <property type="entry name" value="BIOFILM ARCHITECTURE MAINTENANCE PROTEIN MBAA"/>
    <property type="match status" value="1"/>
</dbReference>
<feature type="domain" description="EAL" evidence="5">
    <location>
        <begin position="601"/>
        <end position="856"/>
    </location>
</feature>
<dbReference type="InterPro" id="IPR043128">
    <property type="entry name" value="Rev_trsase/Diguanyl_cyclase"/>
</dbReference>
<dbReference type="Gene3D" id="2.60.200.20">
    <property type="match status" value="1"/>
</dbReference>
<dbReference type="PROSITE" id="PS50006">
    <property type="entry name" value="FHA_DOMAIN"/>
    <property type="match status" value="1"/>
</dbReference>
<dbReference type="Proteomes" id="UP000607397">
    <property type="component" value="Unassembled WGS sequence"/>
</dbReference>
<name>A0A8K2A0R1_9CYAN</name>
<dbReference type="Gene3D" id="3.30.450.20">
    <property type="entry name" value="PAS domain"/>
    <property type="match status" value="1"/>
</dbReference>
<dbReference type="PROSITE" id="PS50112">
    <property type="entry name" value="PAS"/>
    <property type="match status" value="1"/>
</dbReference>
<dbReference type="CDD" id="cd01948">
    <property type="entry name" value="EAL"/>
    <property type="match status" value="1"/>
</dbReference>
<dbReference type="CDD" id="cd01949">
    <property type="entry name" value="GGDEF"/>
    <property type="match status" value="1"/>
</dbReference>
<dbReference type="PROSITE" id="PS50887">
    <property type="entry name" value="GGDEF"/>
    <property type="match status" value="1"/>
</dbReference>
<sequence>MAQVDNQILSDLTVPLVYTPTQDNPASAGLRHNRTPKPHPQAQHMLVIQTQQGEERIYLEATTYSIGRHSANSIVLNAKTVSRQHALLLRISDTATGNYFFRIVDGNFQGKRSHNGLWINGKRCFSHDLKDQDSIQFGAEVQGTYHLSSTPTEPPRATDVTSSSPSAADAAADAGQPRFPSDTELRNLSDAALVRLSSFPELTPHPIIEVDLTGKITYLNPSAMSQFAEIDQDPHHPLLQDLLQLSQHNAQTHFVREVQVDSRIYEQFIHCLPASKLIRSYLIEITQRKRAEAVLRESEDRYAAAARGANDGLWDWNIKTNQIYYSPRWQAMIGHEQAPLNNKVEEWFSRIHPDDRGQVEHALSLHLAGGTPHFESEYRMQHQDGTYRWFRSRGLVVVDHQHEPYRIAGSQTDITEYRLARDQLLHDALHDGMTRLPNRLLLMDRLGQALKKSKRHPDQRCAVLFLDLDRFKLINDSLGHMIGDELLIEVSRRLQQCVRDEDTVARLGGDEFVILLESLANEAEAIETANRILKQIKRGFYLQGHEIFTSTSIGIALSQAHYEEHEDLLRDADTAMYQAKQSGKDRYEVFHPGMHSEALAALKLENDLRHAIERQEFQLYYQPIIALGTQQFIGFEALVRWHQPERGVVPPGEFVHLAEETGLIVPLGWWVLRTACEQLCRWHEQYSLEQPLTISVNISSRQFAQDDFVDRLQVLVESVGLIPGTLKLEITEGVIMEHADSVAEKLMAIKALGISLGIDDFGTGYSSLNYLNQFPVDMLKIDRSFVRKMGQNESLEIVKTIVNLAHNLRMGVVAEGVETEEQMARLLAMNCDYAQGYLFSKPLKSRNAQQLLAYLAQEDRAQPMIWPQALEILAQIKGLQS</sequence>
<dbReference type="InterPro" id="IPR001633">
    <property type="entry name" value="EAL_dom"/>
</dbReference>
<evidence type="ECO:0000259" key="6">
    <source>
        <dbReference type="PROSITE" id="PS50887"/>
    </source>
</evidence>
<dbReference type="RefSeq" id="WP_161825729.1">
    <property type="nucleotide sequence ID" value="NZ_WVIC01000023.1"/>
</dbReference>
<feature type="domain" description="FHA" evidence="2">
    <location>
        <begin position="64"/>
        <end position="124"/>
    </location>
</feature>
<dbReference type="Pfam" id="PF00990">
    <property type="entry name" value="GGDEF"/>
    <property type="match status" value="1"/>
</dbReference>
<protein>
    <submittedName>
        <fullName evidence="7">EAL domain-containing protein</fullName>
    </submittedName>
</protein>
<evidence type="ECO:0000313" key="8">
    <source>
        <dbReference type="Proteomes" id="UP000607397"/>
    </source>
</evidence>
<dbReference type="Gene3D" id="3.20.20.450">
    <property type="entry name" value="EAL domain"/>
    <property type="match status" value="1"/>
</dbReference>
<organism evidence="7 8">
    <name type="scientific">Petrachloros mirabilis ULC683</name>
    <dbReference type="NCBI Taxonomy" id="2781853"/>
    <lineage>
        <taxon>Bacteria</taxon>
        <taxon>Bacillati</taxon>
        <taxon>Cyanobacteriota</taxon>
        <taxon>Cyanophyceae</taxon>
        <taxon>Synechococcales</taxon>
        <taxon>Petrachlorosaceae</taxon>
        <taxon>Petrachloros</taxon>
        <taxon>Petrachloros mirabilis</taxon>
    </lineage>
</organism>
<evidence type="ECO:0000259" key="5">
    <source>
        <dbReference type="PROSITE" id="PS50883"/>
    </source>
</evidence>
<feature type="domain" description="PAS" evidence="3">
    <location>
        <begin position="298"/>
        <end position="370"/>
    </location>
</feature>
<evidence type="ECO:0000259" key="4">
    <source>
        <dbReference type="PROSITE" id="PS50113"/>
    </source>
</evidence>
<dbReference type="CDD" id="cd00130">
    <property type="entry name" value="PAS"/>
    <property type="match status" value="1"/>
</dbReference>
<dbReference type="Pfam" id="PF00498">
    <property type="entry name" value="FHA"/>
    <property type="match status" value="1"/>
</dbReference>
<dbReference type="Pfam" id="PF00563">
    <property type="entry name" value="EAL"/>
    <property type="match status" value="1"/>
</dbReference>
<evidence type="ECO:0000313" key="7">
    <source>
        <dbReference type="EMBL" id="NCJ07252.1"/>
    </source>
</evidence>
<accession>A0A8K2A0R1</accession>
<dbReference type="PROSITE" id="PS50113">
    <property type="entry name" value="PAC"/>
    <property type="match status" value="1"/>
</dbReference>
<dbReference type="NCBIfam" id="TIGR00254">
    <property type="entry name" value="GGDEF"/>
    <property type="match status" value="1"/>
</dbReference>
<comment type="caution">
    <text evidence="7">The sequence shown here is derived from an EMBL/GenBank/DDBJ whole genome shotgun (WGS) entry which is preliminary data.</text>
</comment>
<dbReference type="NCBIfam" id="TIGR00229">
    <property type="entry name" value="sensory_box"/>
    <property type="match status" value="1"/>
</dbReference>
<dbReference type="SUPFAM" id="SSF49879">
    <property type="entry name" value="SMAD/FHA domain"/>
    <property type="match status" value="1"/>
</dbReference>
<dbReference type="SMART" id="SM00267">
    <property type="entry name" value="GGDEF"/>
    <property type="match status" value="1"/>
</dbReference>
<feature type="region of interest" description="Disordered" evidence="1">
    <location>
        <begin position="145"/>
        <end position="182"/>
    </location>
</feature>
<dbReference type="AlphaFoldDB" id="A0A8K2A0R1"/>
<dbReference type="FunFam" id="3.30.70.270:FF:000001">
    <property type="entry name" value="Diguanylate cyclase domain protein"/>
    <property type="match status" value="1"/>
</dbReference>
<dbReference type="InterPro" id="IPR000160">
    <property type="entry name" value="GGDEF_dom"/>
</dbReference>
<dbReference type="PROSITE" id="PS50883">
    <property type="entry name" value="EAL"/>
    <property type="match status" value="1"/>
</dbReference>
<dbReference type="Pfam" id="PF08447">
    <property type="entry name" value="PAS_3"/>
    <property type="match status" value="1"/>
</dbReference>